<dbReference type="PANTHER" id="PTHR42794:SF2">
    <property type="entry name" value="ABC TRANSPORTER ATP-BINDING PROTEIN"/>
    <property type="match status" value="1"/>
</dbReference>
<dbReference type="Gene3D" id="3.40.50.300">
    <property type="entry name" value="P-loop containing nucleotide triphosphate hydrolases"/>
    <property type="match status" value="1"/>
</dbReference>
<dbReference type="RefSeq" id="WP_054361534.1">
    <property type="nucleotide sequence ID" value="NZ_LJYW01000001.1"/>
</dbReference>
<dbReference type="GO" id="GO:0016887">
    <property type="term" value="F:ATP hydrolysis activity"/>
    <property type="evidence" value="ECO:0007669"/>
    <property type="project" value="InterPro"/>
</dbReference>
<dbReference type="SUPFAM" id="SSF52540">
    <property type="entry name" value="P-loop containing nucleoside triphosphate hydrolases"/>
    <property type="match status" value="1"/>
</dbReference>
<sequence length="270" mass="28062">MTALETRALCVALDGRPVLDRIDLALQAGEFVGLIGPNGAGKSTLLRALAGLLPTRGGTIVLDGRPLARLPAGARARRIAYVAQAREVAWSLDVEAVVGLGRLPHRAAFAPETRGDRAAIDAALATMALDGLRGHRVDRLSGGELARVLIARALAQDAELLLADEPAAGLDPAHQIALMTVFRRLAGAGRTVLASLHDLNLAARWCDRVIVLAGGRIVATGAPEAVLDARLLASVYGIEAHVDRDPGGLLLVPTGLSARSAAAARSEDRP</sequence>
<dbReference type="Proteomes" id="UP000048984">
    <property type="component" value="Unassembled WGS sequence"/>
</dbReference>
<comment type="similarity">
    <text evidence="1">Belongs to the ABC transporter superfamily.</text>
</comment>
<keyword evidence="3" id="KW-0547">Nucleotide-binding</keyword>
<keyword evidence="4" id="KW-0067">ATP-binding</keyword>
<evidence type="ECO:0000313" key="7">
    <source>
        <dbReference type="Proteomes" id="UP000048984"/>
    </source>
</evidence>
<gene>
    <name evidence="6" type="ORF">ABB55_26610</name>
</gene>
<dbReference type="Pfam" id="PF00005">
    <property type="entry name" value="ABC_tran"/>
    <property type="match status" value="1"/>
</dbReference>
<evidence type="ECO:0000256" key="1">
    <source>
        <dbReference type="ARBA" id="ARBA00005417"/>
    </source>
</evidence>
<dbReference type="STRING" id="665126.ABB55_26610"/>
<evidence type="ECO:0000313" key="6">
    <source>
        <dbReference type="EMBL" id="KPL55368.1"/>
    </source>
</evidence>
<keyword evidence="2" id="KW-0813">Transport</keyword>
<reference evidence="6 7" key="1">
    <citation type="submission" date="2015-09" db="EMBL/GenBank/DDBJ databases">
        <authorList>
            <person name="Jackson K.R."/>
            <person name="Lunt B.L."/>
            <person name="Fisher J.N.B."/>
            <person name="Gardner A.V."/>
            <person name="Bailey M.E."/>
            <person name="Deus L.M."/>
            <person name="Earl A.S."/>
            <person name="Gibby P.D."/>
            <person name="Hartmann K.A."/>
            <person name="Liu J.E."/>
            <person name="Manci A.M."/>
            <person name="Nielsen D.A."/>
            <person name="Solomon M.B."/>
            <person name="Breakwell D.P."/>
            <person name="Burnett S.H."/>
            <person name="Grose J.H."/>
        </authorList>
    </citation>
    <scope>NUCLEOTIDE SEQUENCE [LARGE SCALE GENOMIC DNA]</scope>
    <source>
        <strain evidence="6 7">16</strain>
    </source>
</reference>
<dbReference type="InterPro" id="IPR027417">
    <property type="entry name" value="P-loop_NTPase"/>
</dbReference>
<dbReference type="GO" id="GO:0005524">
    <property type="term" value="F:ATP binding"/>
    <property type="evidence" value="ECO:0007669"/>
    <property type="project" value="UniProtKB-KW"/>
</dbReference>
<dbReference type="PANTHER" id="PTHR42794">
    <property type="entry name" value="HEMIN IMPORT ATP-BINDING PROTEIN HMUV"/>
    <property type="match status" value="1"/>
</dbReference>
<dbReference type="EMBL" id="LJYW01000001">
    <property type="protein sequence ID" value="KPL55368.1"/>
    <property type="molecule type" value="Genomic_DNA"/>
</dbReference>
<dbReference type="AlphaFoldDB" id="A0A0P6VW81"/>
<comment type="caution">
    <text evidence="6">The sequence shown here is derived from an EMBL/GenBank/DDBJ whole genome shotgun (WGS) entry which is preliminary data.</text>
</comment>
<proteinExistence type="inferred from homology"/>
<feature type="domain" description="ABC transporter" evidence="5">
    <location>
        <begin position="4"/>
        <end position="239"/>
    </location>
</feature>
<keyword evidence="7" id="KW-1185">Reference proteome</keyword>
<dbReference type="CDD" id="cd03235">
    <property type="entry name" value="ABC_Metallic_Cations"/>
    <property type="match status" value="1"/>
</dbReference>
<organism evidence="6 7">
    <name type="scientific">Prosthecodimorpha hirschii</name>
    <dbReference type="NCBI Taxonomy" id="665126"/>
    <lineage>
        <taxon>Bacteria</taxon>
        <taxon>Pseudomonadati</taxon>
        <taxon>Pseudomonadota</taxon>
        <taxon>Alphaproteobacteria</taxon>
        <taxon>Hyphomicrobiales</taxon>
        <taxon>Ancalomicrobiaceae</taxon>
        <taxon>Prosthecodimorpha</taxon>
    </lineage>
</organism>
<evidence type="ECO:0000256" key="2">
    <source>
        <dbReference type="ARBA" id="ARBA00022448"/>
    </source>
</evidence>
<evidence type="ECO:0000259" key="5">
    <source>
        <dbReference type="PROSITE" id="PS50893"/>
    </source>
</evidence>
<dbReference type="InterPro" id="IPR003439">
    <property type="entry name" value="ABC_transporter-like_ATP-bd"/>
</dbReference>
<evidence type="ECO:0000256" key="4">
    <source>
        <dbReference type="ARBA" id="ARBA00022840"/>
    </source>
</evidence>
<dbReference type="SMART" id="SM00382">
    <property type="entry name" value="AAA"/>
    <property type="match status" value="1"/>
</dbReference>
<dbReference type="PROSITE" id="PS50893">
    <property type="entry name" value="ABC_TRANSPORTER_2"/>
    <property type="match status" value="1"/>
</dbReference>
<dbReference type="PROSITE" id="PS00211">
    <property type="entry name" value="ABC_TRANSPORTER_1"/>
    <property type="match status" value="1"/>
</dbReference>
<name>A0A0P6VW81_9HYPH</name>
<evidence type="ECO:0000256" key="3">
    <source>
        <dbReference type="ARBA" id="ARBA00022741"/>
    </source>
</evidence>
<dbReference type="FunFam" id="3.40.50.300:FF:000134">
    <property type="entry name" value="Iron-enterobactin ABC transporter ATP-binding protein"/>
    <property type="match status" value="1"/>
</dbReference>
<accession>A0A0P6VW81</accession>
<reference evidence="6 7" key="2">
    <citation type="submission" date="2015-10" db="EMBL/GenBank/DDBJ databases">
        <title>Draft Genome Sequence of Prosthecomicrobium hirschii ATCC 27832.</title>
        <authorList>
            <person name="Daniel J."/>
            <person name="Givan S.A."/>
            <person name="Brun Y.V."/>
            <person name="Brown P.J."/>
        </authorList>
    </citation>
    <scope>NUCLEOTIDE SEQUENCE [LARGE SCALE GENOMIC DNA]</scope>
    <source>
        <strain evidence="6 7">16</strain>
    </source>
</reference>
<protein>
    <submittedName>
        <fullName evidence="6">ABC transporter</fullName>
    </submittedName>
</protein>
<dbReference type="InterPro" id="IPR017871">
    <property type="entry name" value="ABC_transporter-like_CS"/>
</dbReference>
<dbReference type="InterPro" id="IPR003593">
    <property type="entry name" value="AAA+_ATPase"/>
</dbReference>